<dbReference type="GO" id="GO:0004861">
    <property type="term" value="F:cyclin-dependent protein serine/threonine kinase inhibitor activity"/>
    <property type="evidence" value="ECO:0007669"/>
    <property type="project" value="UniProtKB-UniRule"/>
</dbReference>
<evidence type="ECO:0000313" key="9">
    <source>
        <dbReference type="Proteomes" id="UP000231279"/>
    </source>
</evidence>
<dbReference type="PANTHER" id="PTHR46776">
    <property type="entry name" value="CYCLIN-DEPENDENT KINASE INHIBITOR 4-RELATED"/>
    <property type="match status" value="1"/>
</dbReference>
<dbReference type="GO" id="GO:0005654">
    <property type="term" value="C:nucleoplasm"/>
    <property type="evidence" value="ECO:0007669"/>
    <property type="project" value="UniProtKB-SubCell"/>
</dbReference>
<evidence type="ECO:0000256" key="6">
    <source>
        <dbReference type="SAM" id="MobiDB-lite"/>
    </source>
</evidence>
<comment type="subcellular location">
    <subcellularLocation>
        <location evidence="1">Nucleus</location>
        <location evidence="1">Nucleoplasm</location>
    </subcellularLocation>
</comment>
<name>A0A2G9H224_9LAMI</name>
<protein>
    <recommendedName>
        <fullName evidence="5">Cyclin-dependent kinase inhibitor</fullName>
    </recommendedName>
</protein>
<feature type="compositionally biased region" description="Basic and acidic residues" evidence="6">
    <location>
        <begin position="76"/>
        <end position="88"/>
    </location>
</feature>
<dbReference type="InterPro" id="IPR044275">
    <property type="entry name" value="KRP"/>
</dbReference>
<dbReference type="GO" id="GO:0051726">
    <property type="term" value="P:regulation of cell cycle"/>
    <property type="evidence" value="ECO:0007669"/>
    <property type="project" value="InterPro"/>
</dbReference>
<dbReference type="STRING" id="429701.A0A2G9H224"/>
<keyword evidence="4" id="KW-0131">Cell cycle</keyword>
<evidence type="ECO:0000256" key="3">
    <source>
        <dbReference type="ARBA" id="ARBA00023013"/>
    </source>
</evidence>
<evidence type="ECO:0000256" key="2">
    <source>
        <dbReference type="ARBA" id="ARBA00010274"/>
    </source>
</evidence>
<sequence length="189" mass="21416">MKKAKSCTLHHAEASLGVQTRAITKKSSTPSDLRTIGDNLTVEKGGDGCYLQLRSRRLERRAAPLPKKPKKLRNISAKENDEKEKEEGSFGESEVGFVKKGRESTPNRLIVGSDIIRTPMSNNKATSTNANAMKKMQIVIPRVPNAQEVEEFLAKAEKKQIERFIEEYNFDPVNEKPLKGRYKWEEFKP</sequence>
<reference evidence="9" key="1">
    <citation type="journal article" date="2018" name="Gigascience">
        <title>Genome assembly of the Pink Ipe (Handroanthus impetiginosus, Bignoniaceae), a highly valued, ecologically keystone Neotropical timber forest tree.</title>
        <authorList>
            <person name="Silva-Junior O.B."/>
            <person name="Grattapaglia D."/>
            <person name="Novaes E."/>
            <person name="Collevatti R.G."/>
        </authorList>
    </citation>
    <scope>NUCLEOTIDE SEQUENCE [LARGE SCALE GENOMIC DNA]</scope>
    <source>
        <strain evidence="9">cv. UFG-1</strain>
    </source>
</reference>
<dbReference type="OrthoDB" id="914064at2759"/>
<evidence type="ECO:0000313" key="8">
    <source>
        <dbReference type="EMBL" id="PIN11555.1"/>
    </source>
</evidence>
<dbReference type="AlphaFoldDB" id="A0A2G9H224"/>
<evidence type="ECO:0000256" key="5">
    <source>
        <dbReference type="PIRNR" id="PIRNR017811"/>
    </source>
</evidence>
<evidence type="ECO:0000256" key="1">
    <source>
        <dbReference type="ARBA" id="ARBA00004642"/>
    </source>
</evidence>
<gene>
    <name evidence="8" type="ORF">CDL12_15838</name>
</gene>
<comment type="caution">
    <text evidence="8">The sequence shown here is derived from an EMBL/GenBank/DDBJ whole genome shotgun (WGS) entry which is preliminary data.</text>
</comment>
<dbReference type="InterPro" id="IPR003175">
    <property type="entry name" value="CDI_dom"/>
</dbReference>
<dbReference type="PIRSF" id="PIRSF017811">
    <property type="entry name" value="CDK_inhib_pln"/>
    <property type="match status" value="1"/>
</dbReference>
<evidence type="ECO:0000259" key="7">
    <source>
        <dbReference type="Pfam" id="PF02234"/>
    </source>
</evidence>
<comment type="similarity">
    <text evidence="2 5">Belongs to the CDI family. ICK/KRP subfamily.</text>
</comment>
<accession>A0A2G9H224</accession>
<proteinExistence type="inferred from homology"/>
<keyword evidence="9" id="KW-1185">Reference proteome</keyword>
<evidence type="ECO:0000256" key="4">
    <source>
        <dbReference type="ARBA" id="ARBA00023306"/>
    </source>
</evidence>
<dbReference type="EMBL" id="NKXS01002915">
    <property type="protein sequence ID" value="PIN11555.1"/>
    <property type="molecule type" value="Genomic_DNA"/>
</dbReference>
<dbReference type="InterPro" id="IPR044898">
    <property type="entry name" value="CDI_dom_sf"/>
</dbReference>
<dbReference type="Gene3D" id="4.10.365.10">
    <property type="entry name" value="p27"/>
    <property type="match status" value="1"/>
</dbReference>
<feature type="region of interest" description="Disordered" evidence="6">
    <location>
        <begin position="58"/>
        <end position="98"/>
    </location>
</feature>
<keyword evidence="3 5" id="KW-0649">Protein kinase inhibitor</keyword>
<organism evidence="8 9">
    <name type="scientific">Handroanthus impetiginosus</name>
    <dbReference type="NCBI Taxonomy" id="429701"/>
    <lineage>
        <taxon>Eukaryota</taxon>
        <taxon>Viridiplantae</taxon>
        <taxon>Streptophyta</taxon>
        <taxon>Embryophyta</taxon>
        <taxon>Tracheophyta</taxon>
        <taxon>Spermatophyta</taxon>
        <taxon>Magnoliopsida</taxon>
        <taxon>eudicotyledons</taxon>
        <taxon>Gunneridae</taxon>
        <taxon>Pentapetalae</taxon>
        <taxon>asterids</taxon>
        <taxon>lamiids</taxon>
        <taxon>Lamiales</taxon>
        <taxon>Bignoniaceae</taxon>
        <taxon>Crescentiina</taxon>
        <taxon>Tabebuia alliance</taxon>
        <taxon>Handroanthus</taxon>
    </lineage>
</organism>
<dbReference type="Proteomes" id="UP000231279">
    <property type="component" value="Unassembled WGS sequence"/>
</dbReference>
<dbReference type="Pfam" id="PF02234">
    <property type="entry name" value="CDI"/>
    <property type="match status" value="1"/>
</dbReference>
<feature type="domain" description="Cyclin-dependent kinase inhibitor" evidence="7">
    <location>
        <begin position="144"/>
        <end position="186"/>
    </location>
</feature>